<evidence type="ECO:0000313" key="3">
    <source>
        <dbReference type="Proteomes" id="UP000007266"/>
    </source>
</evidence>
<protein>
    <submittedName>
        <fullName evidence="2">Uncharacterized protein</fullName>
    </submittedName>
</protein>
<dbReference type="EMBL" id="KQ971361">
    <property type="protein sequence ID" value="KYB25807.1"/>
    <property type="molecule type" value="Genomic_DNA"/>
</dbReference>
<evidence type="ECO:0000313" key="2">
    <source>
        <dbReference type="EMBL" id="KYB25807.1"/>
    </source>
</evidence>
<gene>
    <name evidence="2" type="primary">AUGUSTUS-3.0.2_34832</name>
    <name evidence="2" type="ORF">TcasGA2_TC034832</name>
</gene>
<proteinExistence type="predicted"/>
<reference evidence="2 3" key="2">
    <citation type="journal article" date="2010" name="Nucleic Acids Res.">
        <title>BeetleBase in 2010: revisions to provide comprehensive genomic information for Tribolium castaneum.</title>
        <authorList>
            <person name="Kim H.S."/>
            <person name="Murphy T."/>
            <person name="Xia J."/>
            <person name="Caragea D."/>
            <person name="Park Y."/>
            <person name="Beeman R.W."/>
            <person name="Lorenzen M.D."/>
            <person name="Butcher S."/>
            <person name="Manak J.R."/>
            <person name="Brown S.J."/>
        </authorList>
    </citation>
    <scope>GENOME REANNOTATION</scope>
    <source>
        <strain evidence="2 3">Georgia GA2</strain>
    </source>
</reference>
<feature type="transmembrane region" description="Helical" evidence="1">
    <location>
        <begin position="28"/>
        <end position="47"/>
    </location>
</feature>
<organism evidence="2 3">
    <name type="scientific">Tribolium castaneum</name>
    <name type="common">Red flour beetle</name>
    <dbReference type="NCBI Taxonomy" id="7070"/>
    <lineage>
        <taxon>Eukaryota</taxon>
        <taxon>Metazoa</taxon>
        <taxon>Ecdysozoa</taxon>
        <taxon>Arthropoda</taxon>
        <taxon>Hexapoda</taxon>
        <taxon>Insecta</taxon>
        <taxon>Pterygota</taxon>
        <taxon>Neoptera</taxon>
        <taxon>Endopterygota</taxon>
        <taxon>Coleoptera</taxon>
        <taxon>Polyphaga</taxon>
        <taxon>Cucujiformia</taxon>
        <taxon>Tenebrionidae</taxon>
        <taxon>Tenebrionidae incertae sedis</taxon>
        <taxon>Tribolium</taxon>
    </lineage>
</organism>
<dbReference type="InParanoid" id="A0A139WD70"/>
<keyword evidence="3" id="KW-1185">Reference proteome</keyword>
<name>A0A139WD70_TRICA</name>
<reference evidence="2 3" key="1">
    <citation type="journal article" date="2008" name="Nature">
        <title>The genome of the model beetle and pest Tribolium castaneum.</title>
        <authorList>
            <consortium name="Tribolium Genome Sequencing Consortium"/>
            <person name="Richards S."/>
            <person name="Gibbs R.A."/>
            <person name="Weinstock G.M."/>
            <person name="Brown S.J."/>
            <person name="Denell R."/>
            <person name="Beeman R.W."/>
            <person name="Gibbs R."/>
            <person name="Beeman R.W."/>
            <person name="Brown S.J."/>
            <person name="Bucher G."/>
            <person name="Friedrich M."/>
            <person name="Grimmelikhuijzen C.J."/>
            <person name="Klingler M."/>
            <person name="Lorenzen M."/>
            <person name="Richards S."/>
            <person name="Roth S."/>
            <person name="Schroder R."/>
            <person name="Tautz D."/>
            <person name="Zdobnov E.M."/>
            <person name="Muzny D."/>
            <person name="Gibbs R.A."/>
            <person name="Weinstock G.M."/>
            <person name="Attaway T."/>
            <person name="Bell S."/>
            <person name="Buhay C.J."/>
            <person name="Chandrabose M.N."/>
            <person name="Chavez D."/>
            <person name="Clerk-Blankenburg K.P."/>
            <person name="Cree A."/>
            <person name="Dao M."/>
            <person name="Davis C."/>
            <person name="Chacko J."/>
            <person name="Dinh H."/>
            <person name="Dugan-Rocha S."/>
            <person name="Fowler G."/>
            <person name="Garner T.T."/>
            <person name="Garnes J."/>
            <person name="Gnirke A."/>
            <person name="Hawes A."/>
            <person name="Hernandez J."/>
            <person name="Hines S."/>
            <person name="Holder M."/>
            <person name="Hume J."/>
            <person name="Jhangiani S.N."/>
            <person name="Joshi V."/>
            <person name="Khan Z.M."/>
            <person name="Jackson L."/>
            <person name="Kovar C."/>
            <person name="Kowis A."/>
            <person name="Lee S."/>
            <person name="Lewis L.R."/>
            <person name="Margolis J."/>
            <person name="Morgan M."/>
            <person name="Nazareth L.V."/>
            <person name="Nguyen N."/>
            <person name="Okwuonu G."/>
            <person name="Parker D."/>
            <person name="Richards S."/>
            <person name="Ruiz S.J."/>
            <person name="Santibanez J."/>
            <person name="Savard J."/>
            <person name="Scherer S.E."/>
            <person name="Schneider B."/>
            <person name="Sodergren E."/>
            <person name="Tautz D."/>
            <person name="Vattahil S."/>
            <person name="Villasana D."/>
            <person name="White C.S."/>
            <person name="Wright R."/>
            <person name="Park Y."/>
            <person name="Beeman R.W."/>
            <person name="Lord J."/>
            <person name="Oppert B."/>
            <person name="Lorenzen M."/>
            <person name="Brown S."/>
            <person name="Wang L."/>
            <person name="Savard J."/>
            <person name="Tautz D."/>
            <person name="Richards S."/>
            <person name="Weinstock G."/>
            <person name="Gibbs R.A."/>
            <person name="Liu Y."/>
            <person name="Worley K."/>
            <person name="Weinstock G."/>
            <person name="Elsik C.G."/>
            <person name="Reese J.T."/>
            <person name="Elhaik E."/>
            <person name="Landan G."/>
            <person name="Graur D."/>
            <person name="Arensburger P."/>
            <person name="Atkinson P."/>
            <person name="Beeman R.W."/>
            <person name="Beidler J."/>
            <person name="Brown S.J."/>
            <person name="Demuth J.P."/>
            <person name="Drury D.W."/>
            <person name="Du Y.Z."/>
            <person name="Fujiwara H."/>
            <person name="Lorenzen M."/>
            <person name="Maselli V."/>
            <person name="Osanai M."/>
            <person name="Park Y."/>
            <person name="Robertson H.M."/>
            <person name="Tu Z."/>
            <person name="Wang J.J."/>
            <person name="Wang S."/>
            <person name="Richards S."/>
            <person name="Song H."/>
            <person name="Zhang L."/>
            <person name="Sodergren E."/>
            <person name="Werner D."/>
            <person name="Stanke M."/>
            <person name="Morgenstern B."/>
            <person name="Solovyev V."/>
            <person name="Kosarev P."/>
            <person name="Brown G."/>
            <person name="Chen H.C."/>
            <person name="Ermolaeva O."/>
            <person name="Hlavina W."/>
            <person name="Kapustin Y."/>
            <person name="Kiryutin B."/>
            <person name="Kitts P."/>
            <person name="Maglott D."/>
            <person name="Pruitt K."/>
            <person name="Sapojnikov V."/>
            <person name="Souvorov A."/>
            <person name="Mackey A.J."/>
            <person name="Waterhouse R.M."/>
            <person name="Wyder S."/>
            <person name="Zdobnov E.M."/>
            <person name="Zdobnov E.M."/>
            <person name="Wyder S."/>
            <person name="Kriventseva E.V."/>
            <person name="Kadowaki T."/>
            <person name="Bork P."/>
            <person name="Aranda M."/>
            <person name="Bao R."/>
            <person name="Beermann A."/>
            <person name="Berns N."/>
            <person name="Bolognesi R."/>
            <person name="Bonneton F."/>
            <person name="Bopp D."/>
            <person name="Brown S.J."/>
            <person name="Bucher G."/>
            <person name="Butts T."/>
            <person name="Chaumot A."/>
            <person name="Denell R.E."/>
            <person name="Ferrier D.E."/>
            <person name="Friedrich M."/>
            <person name="Gordon C.M."/>
            <person name="Jindra M."/>
            <person name="Klingler M."/>
            <person name="Lan Q."/>
            <person name="Lattorff H.M."/>
            <person name="Laudet V."/>
            <person name="von Levetsow C."/>
            <person name="Liu Z."/>
            <person name="Lutz R."/>
            <person name="Lynch J.A."/>
            <person name="da Fonseca R.N."/>
            <person name="Posnien N."/>
            <person name="Reuter R."/>
            <person name="Roth S."/>
            <person name="Savard J."/>
            <person name="Schinko J.B."/>
            <person name="Schmitt C."/>
            <person name="Schoppmeier M."/>
            <person name="Schroder R."/>
            <person name="Shippy T.D."/>
            <person name="Simonnet F."/>
            <person name="Marques-Souza H."/>
            <person name="Tautz D."/>
            <person name="Tomoyasu Y."/>
            <person name="Trauner J."/>
            <person name="Van der Zee M."/>
            <person name="Vervoort M."/>
            <person name="Wittkopp N."/>
            <person name="Wimmer E.A."/>
            <person name="Yang X."/>
            <person name="Jones A.K."/>
            <person name="Sattelle D.B."/>
            <person name="Ebert P.R."/>
            <person name="Nelson D."/>
            <person name="Scott J.G."/>
            <person name="Beeman R.W."/>
            <person name="Muthukrishnan S."/>
            <person name="Kramer K.J."/>
            <person name="Arakane Y."/>
            <person name="Beeman R.W."/>
            <person name="Zhu Q."/>
            <person name="Hogenkamp D."/>
            <person name="Dixit R."/>
            <person name="Oppert B."/>
            <person name="Jiang H."/>
            <person name="Zou Z."/>
            <person name="Marshall J."/>
            <person name="Elpidina E."/>
            <person name="Vinokurov K."/>
            <person name="Oppert C."/>
            <person name="Zou Z."/>
            <person name="Evans J."/>
            <person name="Lu Z."/>
            <person name="Zhao P."/>
            <person name="Sumathipala N."/>
            <person name="Altincicek B."/>
            <person name="Vilcinskas A."/>
            <person name="Williams M."/>
            <person name="Hultmark D."/>
            <person name="Hetru C."/>
            <person name="Jiang H."/>
            <person name="Grimmelikhuijzen C.J."/>
            <person name="Hauser F."/>
            <person name="Cazzamali G."/>
            <person name="Williamson M."/>
            <person name="Park Y."/>
            <person name="Li B."/>
            <person name="Tanaka Y."/>
            <person name="Predel R."/>
            <person name="Neupert S."/>
            <person name="Schachtner J."/>
            <person name="Verleyen P."/>
            <person name="Raible F."/>
            <person name="Bork P."/>
            <person name="Friedrich M."/>
            <person name="Walden K.K."/>
            <person name="Robertson H.M."/>
            <person name="Angeli S."/>
            <person name="Foret S."/>
            <person name="Bucher G."/>
            <person name="Schuetz S."/>
            <person name="Maleszka R."/>
            <person name="Wimmer E.A."/>
            <person name="Beeman R.W."/>
            <person name="Lorenzen M."/>
            <person name="Tomoyasu Y."/>
            <person name="Miller S.C."/>
            <person name="Grossmann D."/>
            <person name="Bucher G."/>
        </authorList>
    </citation>
    <scope>NUCLEOTIDE SEQUENCE [LARGE SCALE GENOMIC DNA]</scope>
    <source>
        <strain evidence="2 3">Georgia GA2</strain>
    </source>
</reference>
<dbReference type="AlphaFoldDB" id="A0A139WD70"/>
<accession>A0A139WD70</accession>
<dbReference type="Proteomes" id="UP000007266">
    <property type="component" value="Linkage group 8"/>
</dbReference>
<keyword evidence="1" id="KW-0812">Transmembrane</keyword>
<sequence>MLLLVFYLLLTYLMFVFAIPINLQIRVRFCLLFTMHLLFVCVFKSYWPSNTRSQSIFILYWSFMYSKR</sequence>
<keyword evidence="1" id="KW-0472">Membrane</keyword>
<keyword evidence="1" id="KW-1133">Transmembrane helix</keyword>
<evidence type="ECO:0000256" key="1">
    <source>
        <dbReference type="SAM" id="Phobius"/>
    </source>
</evidence>